<dbReference type="AlphaFoldDB" id="A0A8T2NBC5"/>
<sequence length="186" mass="19925">MGKLGRDGIAPSFKMEQETVSEGDTVGGAGQGWTNAARPERGPASPEPWLTLQPTPSIRADYTPLPSPFCFPPPPVLTAPLRSLLLGPDQDNSGRAPGIVRVVDVTAIFAQQKPSPQKCQQFPLYDVPMATKGKHPVPERDSQQSSASLCKKGGAAWTLSLQASKQHARGDGRQEQQHQTPGDKPK</sequence>
<gene>
    <name evidence="2" type="ORF">JZ751_002428</name>
</gene>
<feature type="region of interest" description="Disordered" evidence="1">
    <location>
        <begin position="1"/>
        <end position="58"/>
    </location>
</feature>
<dbReference type="EMBL" id="JAFBMS010000102">
    <property type="protein sequence ID" value="KAG9336081.1"/>
    <property type="molecule type" value="Genomic_DNA"/>
</dbReference>
<evidence type="ECO:0000256" key="1">
    <source>
        <dbReference type="SAM" id="MobiDB-lite"/>
    </source>
</evidence>
<organism evidence="2 3">
    <name type="scientific">Albula glossodonta</name>
    <name type="common">roundjaw bonefish</name>
    <dbReference type="NCBI Taxonomy" id="121402"/>
    <lineage>
        <taxon>Eukaryota</taxon>
        <taxon>Metazoa</taxon>
        <taxon>Chordata</taxon>
        <taxon>Craniata</taxon>
        <taxon>Vertebrata</taxon>
        <taxon>Euteleostomi</taxon>
        <taxon>Actinopterygii</taxon>
        <taxon>Neopterygii</taxon>
        <taxon>Teleostei</taxon>
        <taxon>Albuliformes</taxon>
        <taxon>Albulidae</taxon>
        <taxon>Albula</taxon>
    </lineage>
</organism>
<name>A0A8T2NBC5_9TELE</name>
<evidence type="ECO:0000313" key="3">
    <source>
        <dbReference type="Proteomes" id="UP000824540"/>
    </source>
</evidence>
<feature type="region of interest" description="Disordered" evidence="1">
    <location>
        <begin position="112"/>
        <end position="186"/>
    </location>
</feature>
<proteinExistence type="predicted"/>
<accession>A0A8T2NBC5</accession>
<feature type="compositionally biased region" description="Basic and acidic residues" evidence="1">
    <location>
        <begin position="168"/>
        <end position="186"/>
    </location>
</feature>
<keyword evidence="3" id="KW-1185">Reference proteome</keyword>
<protein>
    <submittedName>
        <fullName evidence="2">Uncharacterized protein</fullName>
    </submittedName>
</protein>
<reference evidence="2" key="1">
    <citation type="thesis" date="2021" institute="BYU ScholarsArchive" country="Provo, UT, USA">
        <title>Applications of and Algorithms for Genome Assembly and Genomic Analyses with an Emphasis on Marine Teleosts.</title>
        <authorList>
            <person name="Pickett B.D."/>
        </authorList>
    </citation>
    <scope>NUCLEOTIDE SEQUENCE</scope>
    <source>
        <strain evidence="2">HI-2016</strain>
    </source>
</reference>
<evidence type="ECO:0000313" key="2">
    <source>
        <dbReference type="EMBL" id="KAG9336081.1"/>
    </source>
</evidence>
<comment type="caution">
    <text evidence="2">The sequence shown here is derived from an EMBL/GenBank/DDBJ whole genome shotgun (WGS) entry which is preliminary data.</text>
</comment>
<dbReference type="Proteomes" id="UP000824540">
    <property type="component" value="Unassembled WGS sequence"/>
</dbReference>